<proteinExistence type="predicted"/>
<evidence type="ECO:0000259" key="2">
    <source>
        <dbReference type="SMART" id="SM00646"/>
    </source>
</evidence>
<dbReference type="SMART" id="SM00646">
    <property type="entry name" value="Ami_3"/>
    <property type="match status" value="1"/>
</dbReference>
<dbReference type="EMBL" id="JANJZL010000005">
    <property type="protein sequence ID" value="MCR2044213.1"/>
    <property type="molecule type" value="Genomic_DNA"/>
</dbReference>
<dbReference type="GO" id="GO:0030288">
    <property type="term" value="C:outer membrane-bounded periplasmic space"/>
    <property type="evidence" value="ECO:0007669"/>
    <property type="project" value="TreeGrafter"/>
</dbReference>
<dbReference type="RefSeq" id="WP_042678970.1">
    <property type="nucleotide sequence ID" value="NZ_CABKTM010000009.1"/>
</dbReference>
<dbReference type="SUPFAM" id="SSF53187">
    <property type="entry name" value="Zn-dependent exopeptidases"/>
    <property type="match status" value="1"/>
</dbReference>
<dbReference type="Pfam" id="PF01520">
    <property type="entry name" value="Amidase_3"/>
    <property type="match status" value="1"/>
</dbReference>
<organism evidence="3 4">
    <name type="scientific">Anaerosalibacter massiliensis</name>
    <dbReference type="NCBI Taxonomy" id="1347392"/>
    <lineage>
        <taxon>Bacteria</taxon>
        <taxon>Bacillati</taxon>
        <taxon>Bacillota</taxon>
        <taxon>Tissierellia</taxon>
        <taxon>Tissierellales</taxon>
        <taxon>Sporanaerobacteraceae</taxon>
        <taxon>Anaerosalibacter</taxon>
    </lineage>
</organism>
<dbReference type="CDD" id="cd02696">
    <property type="entry name" value="MurNAc-LAA"/>
    <property type="match status" value="1"/>
</dbReference>
<protein>
    <submittedName>
        <fullName evidence="3">N-acetylmuramoyl-L-alanine amidase</fullName>
    </submittedName>
</protein>
<dbReference type="GO" id="GO:0008745">
    <property type="term" value="F:N-acetylmuramoyl-L-alanine amidase activity"/>
    <property type="evidence" value="ECO:0007669"/>
    <property type="project" value="InterPro"/>
</dbReference>
<dbReference type="GO" id="GO:0030435">
    <property type="term" value="P:sporulation resulting in formation of a cellular spore"/>
    <property type="evidence" value="ECO:0007669"/>
    <property type="project" value="InterPro"/>
</dbReference>
<dbReference type="InterPro" id="IPR002508">
    <property type="entry name" value="MurNAc-LAA_cat"/>
</dbReference>
<feature type="domain" description="MurNAc-LAA" evidence="2">
    <location>
        <begin position="358"/>
        <end position="468"/>
    </location>
</feature>
<dbReference type="PANTHER" id="PTHR30404:SF0">
    <property type="entry name" value="N-ACETYLMURAMOYL-L-ALANINE AMIDASE AMIC"/>
    <property type="match status" value="1"/>
</dbReference>
<name>A0A9X2MIL6_9FIRM</name>
<dbReference type="OrthoDB" id="9794671at2"/>
<dbReference type="Proteomes" id="UP001142078">
    <property type="component" value="Unassembled WGS sequence"/>
</dbReference>
<accession>A0A9X2MIL6</accession>
<dbReference type="PANTHER" id="PTHR30404">
    <property type="entry name" value="N-ACETYLMURAMOYL-L-ALANINE AMIDASE"/>
    <property type="match status" value="1"/>
</dbReference>
<dbReference type="InterPro" id="IPR013693">
    <property type="entry name" value="SpoIID/LytB_N"/>
</dbReference>
<dbReference type="NCBIfam" id="TIGR02669">
    <property type="entry name" value="SpoIID_LytB"/>
    <property type="match status" value="1"/>
</dbReference>
<dbReference type="AlphaFoldDB" id="A0A9X2MIL6"/>
<keyword evidence="4" id="KW-1185">Reference proteome</keyword>
<evidence type="ECO:0000256" key="1">
    <source>
        <dbReference type="ARBA" id="ARBA00022801"/>
    </source>
</evidence>
<reference evidence="3" key="1">
    <citation type="submission" date="2022-07" db="EMBL/GenBank/DDBJ databases">
        <title>Enhanced cultured diversity of the mouse gut microbiota enables custom-made synthetic communities.</title>
        <authorList>
            <person name="Afrizal A."/>
        </authorList>
    </citation>
    <scope>NUCLEOTIDE SEQUENCE</scope>
    <source>
        <strain evidence="3">DSM 29482</strain>
    </source>
</reference>
<comment type="caution">
    <text evidence="3">The sequence shown here is derived from an EMBL/GenBank/DDBJ whole genome shotgun (WGS) entry which is preliminary data.</text>
</comment>
<dbReference type="GO" id="GO:0009253">
    <property type="term" value="P:peptidoglycan catabolic process"/>
    <property type="evidence" value="ECO:0007669"/>
    <property type="project" value="InterPro"/>
</dbReference>
<dbReference type="InterPro" id="IPR013486">
    <property type="entry name" value="SpoIID/LytB"/>
</dbReference>
<evidence type="ECO:0000313" key="4">
    <source>
        <dbReference type="Proteomes" id="UP001142078"/>
    </source>
</evidence>
<dbReference type="Gene3D" id="3.40.630.40">
    <property type="entry name" value="Zn-dependent exopeptidases"/>
    <property type="match status" value="1"/>
</dbReference>
<keyword evidence="1" id="KW-0378">Hydrolase</keyword>
<sequence length="473" mass="54547">MDEDFLISFFDPEKKLTIKKPLEEMVKILLPSQIDINFNLESLKAQAVIIRTNLIRNSLKIDGKGCNKYKGVDLCKSNHCYEFNYLEEFKDIWENNFNKNIKKIEKVVKETEGNILILKGKPIIAAYHNTCGGSTENSENVIKNKVVYLRKVLCDYCIDSPNWHGSKKYFIEEIEKALNINFPKDYSLKKGEIDGYIDNIIRDEEGRVKKVTIGGEEFTGKEIMELLNLNSTRFYISPISIEIVSRGKGSGLGYCQYGGNEMAKRGYSYREILDYYYTGVKIENYVLPSIKKPLMGKIILIDPGHGGEDFGHIGSNGLKEKDIVLLVSKKLKIKLEELGAKVYLTRSKDEDILLNKRAEMANHIRPDFFISFHMDFFANSNNKGCKAYVFKRDEKERELGDTILEEINKNMKIVNKGVKEGRFFLLKNVNVNALLIELGYLSNREEELNFSDEIFIEELVESIKKGFLKYFEY</sequence>
<dbReference type="Pfam" id="PF08486">
    <property type="entry name" value="SpoIID"/>
    <property type="match status" value="1"/>
</dbReference>
<evidence type="ECO:0000313" key="3">
    <source>
        <dbReference type="EMBL" id="MCR2044213.1"/>
    </source>
</evidence>
<dbReference type="InterPro" id="IPR050695">
    <property type="entry name" value="N-acetylmuramoyl_amidase_3"/>
</dbReference>
<gene>
    <name evidence="3" type="ORF">NSA23_08785</name>
</gene>